<evidence type="ECO:0000313" key="5">
    <source>
        <dbReference type="EMBL" id="KAB6081836.1"/>
    </source>
</evidence>
<dbReference type="GO" id="GO:0004519">
    <property type="term" value="F:endonuclease activity"/>
    <property type="evidence" value="ECO:0007669"/>
    <property type="project" value="UniProtKB-KW"/>
</dbReference>
<dbReference type="GO" id="GO:0009307">
    <property type="term" value="P:DNA restriction-modification system"/>
    <property type="evidence" value="ECO:0007669"/>
    <property type="project" value="UniProtKB-KW"/>
</dbReference>
<comment type="caution">
    <text evidence="9">The sequence shown here is derived from an EMBL/GenBank/DDBJ whole genome shotgun (WGS) entry which is preliminary data.</text>
</comment>
<dbReference type="RefSeq" id="WP_032841890.1">
    <property type="nucleotide sequence ID" value="NZ_CP103094.1"/>
</dbReference>
<feature type="domain" description="Type I restriction modification DNA specificity" evidence="4">
    <location>
        <begin position="3"/>
        <end position="155"/>
    </location>
</feature>
<evidence type="ECO:0000313" key="15">
    <source>
        <dbReference type="Proteomes" id="UP000487596"/>
    </source>
</evidence>
<proteinExistence type="inferred from homology"/>
<evidence type="ECO:0000313" key="13">
    <source>
        <dbReference type="Proteomes" id="UP000435059"/>
    </source>
</evidence>
<gene>
    <name evidence="9" type="ORF">B5E52_17450</name>
    <name evidence="10" type="ORF">DXD03_12710</name>
    <name evidence="6" type="ORF">GA424_08975</name>
    <name evidence="5" type="ORF">GA574_23460</name>
    <name evidence="7" type="ORF">GAZ43_00645</name>
    <name evidence="8" type="ORF">LDZ35_14520</name>
</gene>
<protein>
    <submittedName>
        <fullName evidence="9">Restriction endonuclease subunit S</fullName>
        <ecNumber evidence="8">3.1.21.-</ecNumber>
    </submittedName>
</protein>
<keyword evidence="9" id="KW-0540">Nuclease</keyword>
<dbReference type="AlphaFoldDB" id="A0A173Y6B2"/>
<dbReference type="GO" id="GO:0016787">
    <property type="term" value="F:hydrolase activity"/>
    <property type="evidence" value="ECO:0007669"/>
    <property type="project" value="UniProtKB-KW"/>
</dbReference>
<reference evidence="11" key="1">
    <citation type="submission" date="2017-04" db="EMBL/GenBank/DDBJ databases">
        <title>Function of individual gut microbiota members based on whole genome sequencing of pure cultures obtained from chicken caecum.</title>
        <authorList>
            <person name="Medvecky M."/>
            <person name="Cejkova D."/>
            <person name="Polansky O."/>
            <person name="Karasova D."/>
            <person name="Kubasova T."/>
            <person name="Cizek A."/>
            <person name="Rychlik I."/>
        </authorList>
    </citation>
    <scope>NUCLEOTIDE SEQUENCE [LARGE SCALE GENOMIC DNA]</scope>
    <source>
        <strain evidence="11">An109</strain>
    </source>
</reference>
<dbReference type="PANTHER" id="PTHR30408:SF12">
    <property type="entry name" value="TYPE I RESTRICTION ENZYME MJAVIII SPECIFICITY SUBUNIT"/>
    <property type="match status" value="1"/>
</dbReference>
<keyword evidence="13" id="KW-1185">Reference proteome</keyword>
<keyword evidence="3" id="KW-0238">DNA-binding</keyword>
<reference evidence="8" key="5">
    <citation type="submission" date="2023-08" db="EMBL/GenBank/DDBJ databases">
        <title>Mucin Metabolism Genes Underlie the Key Renovations of Bacteroides xylanisolvens Genomes in Captive Great Apes.</title>
        <authorList>
            <person name="Nishida A.H."/>
        </authorList>
    </citation>
    <scope>NUCLEOTIDE SEQUENCE</scope>
    <source>
        <strain evidence="8">P19.10B</strain>
    </source>
</reference>
<reference evidence="10 12" key="3">
    <citation type="submission" date="2018-08" db="EMBL/GenBank/DDBJ databases">
        <title>A genome reference for cultivated species of the human gut microbiota.</title>
        <authorList>
            <person name="Zou Y."/>
            <person name="Xue W."/>
            <person name="Luo G."/>
        </authorList>
    </citation>
    <scope>NUCLEOTIDE SEQUENCE [LARGE SCALE GENOMIC DNA]</scope>
    <source>
        <strain evidence="10 12">TF10-34</strain>
    </source>
</reference>
<sequence length="187" mass="20904">MNKKVTLKDIAIMQSGIYMKTDSQGEVRYLQVKDVNSENKLDYTQIATVINTGINDKHWLKNGDLLFAAKGGSNYCIQYEGTERSTIASSSFIIIRPVISNILPEFLCCFLNTSSILGMLKNAAVGTGIQVIPQSVMGEIQLDIPSIEVQRLVVEMDRLRKEGECIRSEIDILKQSLQDQLLMDSLK</sequence>
<dbReference type="InterPro" id="IPR052021">
    <property type="entry name" value="Type-I_RS_S_subunit"/>
</dbReference>
<evidence type="ECO:0000313" key="12">
    <source>
        <dbReference type="Proteomes" id="UP000261210"/>
    </source>
</evidence>
<dbReference type="EMBL" id="JAIWWW010000033">
    <property type="protein sequence ID" value="MCA4524416.1"/>
    <property type="molecule type" value="Genomic_DNA"/>
</dbReference>
<evidence type="ECO:0000259" key="4">
    <source>
        <dbReference type="Pfam" id="PF01420"/>
    </source>
</evidence>
<evidence type="ECO:0000313" key="14">
    <source>
        <dbReference type="Proteomes" id="UP000438288"/>
    </source>
</evidence>
<evidence type="ECO:0000313" key="8">
    <source>
        <dbReference type="EMBL" id="MCA4524416.1"/>
    </source>
</evidence>
<dbReference type="GO" id="GO:0003677">
    <property type="term" value="F:DNA binding"/>
    <property type="evidence" value="ECO:0007669"/>
    <property type="project" value="UniProtKB-KW"/>
</dbReference>
<dbReference type="Proteomes" id="UP000435059">
    <property type="component" value="Unassembled WGS sequence"/>
</dbReference>
<keyword evidence="9" id="KW-0255">Endonuclease</keyword>
<dbReference type="SUPFAM" id="SSF116734">
    <property type="entry name" value="DNA methylase specificity domain"/>
    <property type="match status" value="1"/>
</dbReference>
<reference evidence="9" key="2">
    <citation type="journal article" date="2018" name="BMC Genomics">
        <title>Whole genome sequencing and function prediction of 133 gut anaerobes isolated from chicken caecum in pure cultures.</title>
        <authorList>
            <person name="Medvecky M."/>
            <person name="Cejkova D."/>
            <person name="Polansky O."/>
            <person name="Karasova D."/>
            <person name="Kubasova T."/>
            <person name="Cizek A."/>
            <person name="Rychlik I."/>
        </authorList>
    </citation>
    <scope>NUCLEOTIDE SEQUENCE</scope>
    <source>
        <strain evidence="9">An109</strain>
    </source>
</reference>
<evidence type="ECO:0000256" key="1">
    <source>
        <dbReference type="ARBA" id="ARBA00010923"/>
    </source>
</evidence>
<comment type="similarity">
    <text evidence="1">Belongs to the type-I restriction system S methylase family.</text>
</comment>
<accession>A0A173Y6B2</accession>
<dbReference type="EMBL" id="WDEH01000011">
    <property type="protein sequence ID" value="KAB6139615.1"/>
    <property type="molecule type" value="Genomic_DNA"/>
</dbReference>
<evidence type="ECO:0000256" key="2">
    <source>
        <dbReference type="ARBA" id="ARBA00022747"/>
    </source>
</evidence>
<evidence type="ECO:0000313" key="9">
    <source>
        <dbReference type="EMBL" id="OUQ64312.1"/>
    </source>
</evidence>
<evidence type="ECO:0000313" key="11">
    <source>
        <dbReference type="Proteomes" id="UP000196036"/>
    </source>
</evidence>
<evidence type="ECO:0000313" key="10">
    <source>
        <dbReference type="EMBL" id="RGK61531.1"/>
    </source>
</evidence>
<dbReference type="Proteomes" id="UP000196036">
    <property type="component" value="Unassembled WGS sequence"/>
</dbReference>
<name>A0A173Y6B2_9BACE</name>
<dbReference type="PANTHER" id="PTHR30408">
    <property type="entry name" value="TYPE-1 RESTRICTION ENZYME ECOKI SPECIFICITY PROTEIN"/>
    <property type="match status" value="1"/>
</dbReference>
<evidence type="ECO:0000313" key="7">
    <source>
        <dbReference type="EMBL" id="KAB6342003.1"/>
    </source>
</evidence>
<dbReference type="Gene3D" id="3.90.220.20">
    <property type="entry name" value="DNA methylase specificity domains"/>
    <property type="match status" value="1"/>
</dbReference>
<dbReference type="EMBL" id="WDCP01000001">
    <property type="protein sequence ID" value="KAB6342003.1"/>
    <property type="molecule type" value="Genomic_DNA"/>
</dbReference>
<dbReference type="EC" id="3.1.21.-" evidence="8"/>
<dbReference type="Proteomes" id="UP000487596">
    <property type="component" value="Unassembled WGS sequence"/>
</dbReference>
<organism evidence="9 11">
    <name type="scientific">Bacteroides xylanisolvens</name>
    <dbReference type="NCBI Taxonomy" id="371601"/>
    <lineage>
        <taxon>Bacteria</taxon>
        <taxon>Pseudomonadati</taxon>
        <taxon>Bacteroidota</taxon>
        <taxon>Bacteroidia</taxon>
        <taxon>Bacteroidales</taxon>
        <taxon>Bacteroidaceae</taxon>
        <taxon>Bacteroides</taxon>
    </lineage>
</organism>
<dbReference type="EMBL" id="QSQU01000017">
    <property type="protein sequence ID" value="RGK61531.1"/>
    <property type="molecule type" value="Genomic_DNA"/>
</dbReference>
<dbReference type="Pfam" id="PF01420">
    <property type="entry name" value="Methylase_S"/>
    <property type="match status" value="1"/>
</dbReference>
<dbReference type="Proteomes" id="UP000261210">
    <property type="component" value="Unassembled WGS sequence"/>
</dbReference>
<reference evidence="13 14" key="4">
    <citation type="journal article" date="2019" name="Nat. Med.">
        <title>A library of human gut bacterial isolates paired with longitudinal multiomics data enables mechanistic microbiome research.</title>
        <authorList>
            <person name="Poyet M."/>
            <person name="Groussin M."/>
            <person name="Gibbons S.M."/>
            <person name="Avila-Pacheco J."/>
            <person name="Jiang X."/>
            <person name="Kearney S.M."/>
            <person name="Perrotta A.R."/>
            <person name="Berdy B."/>
            <person name="Zhao S."/>
            <person name="Lieberman T.D."/>
            <person name="Swanson P.K."/>
            <person name="Smith M."/>
            <person name="Roesemann S."/>
            <person name="Alexander J.E."/>
            <person name="Rich S.A."/>
            <person name="Livny J."/>
            <person name="Vlamakis H."/>
            <person name="Clish C."/>
            <person name="Bullock K."/>
            <person name="Deik A."/>
            <person name="Scott J."/>
            <person name="Pierce K.A."/>
            <person name="Xavier R.J."/>
            <person name="Alm E.J."/>
        </authorList>
    </citation>
    <scope>NUCLEOTIDE SEQUENCE [LARGE SCALE GENOMIC DNA]</scope>
    <source>
        <strain evidence="7 14">BIOML-A16</strain>
        <strain evidence="6 15">BIOML-A62</strain>
        <strain evidence="5 13">BIOML-A74</strain>
    </source>
</reference>
<dbReference type="Proteomes" id="UP001197958">
    <property type="component" value="Unassembled WGS sequence"/>
</dbReference>
<dbReference type="InterPro" id="IPR000055">
    <property type="entry name" value="Restrct_endonuc_typeI_TRD"/>
</dbReference>
<dbReference type="EMBL" id="WDES01000055">
    <property type="protein sequence ID" value="KAB6081836.1"/>
    <property type="molecule type" value="Genomic_DNA"/>
</dbReference>
<dbReference type="EMBL" id="NFLW01000038">
    <property type="protein sequence ID" value="OUQ64312.1"/>
    <property type="molecule type" value="Genomic_DNA"/>
</dbReference>
<keyword evidence="8" id="KW-0378">Hydrolase</keyword>
<evidence type="ECO:0000256" key="3">
    <source>
        <dbReference type="ARBA" id="ARBA00023125"/>
    </source>
</evidence>
<dbReference type="InterPro" id="IPR044946">
    <property type="entry name" value="Restrct_endonuc_typeI_TRD_sf"/>
</dbReference>
<evidence type="ECO:0000313" key="6">
    <source>
        <dbReference type="EMBL" id="KAB6139615.1"/>
    </source>
</evidence>
<dbReference type="Proteomes" id="UP000438288">
    <property type="component" value="Unassembled WGS sequence"/>
</dbReference>
<keyword evidence="2" id="KW-0680">Restriction system</keyword>